<accession>A0A167LHD9</accession>
<reference evidence="3" key="1">
    <citation type="submission" date="2015-06" db="EMBL/GenBank/DDBJ databases">
        <title>Expansion of signal transduction pathways in fungi by whole-genome duplication.</title>
        <authorList>
            <consortium name="DOE Joint Genome Institute"/>
            <person name="Corrochano L.M."/>
            <person name="Kuo A."/>
            <person name="Marcet-Houben M."/>
            <person name="Polaino S."/>
            <person name="Salamov A."/>
            <person name="Villalobos J.M."/>
            <person name="Alvarez M.I."/>
            <person name="Avalos J."/>
            <person name="Benito E.P."/>
            <person name="Benoit I."/>
            <person name="Burger G."/>
            <person name="Camino L.P."/>
            <person name="Canovas D."/>
            <person name="Cerda-Olmedo E."/>
            <person name="Cheng J.-F."/>
            <person name="Dominguez A."/>
            <person name="Elias M."/>
            <person name="Eslava A.P."/>
            <person name="Glaser F."/>
            <person name="Grimwood J."/>
            <person name="Gutierrez G."/>
            <person name="Heitman J."/>
            <person name="Henrissat B."/>
            <person name="Iturriaga E.A."/>
            <person name="Lang B.F."/>
            <person name="Lavin J.L."/>
            <person name="Lee S."/>
            <person name="Li W."/>
            <person name="Lindquist E."/>
            <person name="Lopez-Garcia S."/>
            <person name="Luque E.M."/>
            <person name="Marcos A.T."/>
            <person name="Martin J."/>
            <person name="McCluskey K."/>
            <person name="Medina H.R."/>
            <person name="Miralles-Duran A."/>
            <person name="Miyazaki A."/>
            <person name="Munoz-Torres E."/>
            <person name="Oguiza J.A."/>
            <person name="Ohm R."/>
            <person name="Olmedo M."/>
            <person name="Orejas M."/>
            <person name="Ortiz-Castellanos L."/>
            <person name="Pisabarro A.G."/>
            <person name="Rodriguez-Romero J."/>
            <person name="Ruiz-Herrera J."/>
            <person name="Ruiz-Vazquez R."/>
            <person name="Sanz C."/>
            <person name="Schackwitz W."/>
            <person name="Schmutz J."/>
            <person name="Shahriari M."/>
            <person name="Shelest E."/>
            <person name="Silva-Franco F."/>
            <person name="Soanes D."/>
            <person name="Syed K."/>
            <person name="Tagua V.G."/>
            <person name="Talbot N.J."/>
            <person name="Thon M."/>
            <person name="De vries R.P."/>
            <person name="Wiebenga A."/>
            <person name="Yadav J.S."/>
            <person name="Braun E.L."/>
            <person name="Baker S."/>
            <person name="Garre V."/>
            <person name="Horwitz B."/>
            <person name="Torres-Martinez S."/>
            <person name="Idnurm A."/>
            <person name="Herrera-Estrella A."/>
            <person name="Gabaldon T."/>
            <person name="Grigoriev I.V."/>
        </authorList>
    </citation>
    <scope>NUCLEOTIDE SEQUENCE [LARGE SCALE GENOMIC DNA]</scope>
    <source>
        <strain evidence="3">NRRL 1555(-)</strain>
    </source>
</reference>
<dbReference type="CDD" id="cd20557">
    <property type="entry name" value="CYCLIN_ScPCL1-like"/>
    <property type="match status" value="1"/>
</dbReference>
<feature type="compositionally biased region" description="Low complexity" evidence="1">
    <location>
        <begin position="275"/>
        <end position="315"/>
    </location>
</feature>
<evidence type="ECO:0000313" key="2">
    <source>
        <dbReference type="EMBL" id="OAD70465.1"/>
    </source>
</evidence>
<evidence type="ECO:0000256" key="1">
    <source>
        <dbReference type="SAM" id="MobiDB-lite"/>
    </source>
</evidence>
<organism evidence="2 3">
    <name type="scientific">Phycomyces blakesleeanus (strain ATCC 8743b / DSM 1359 / FGSC 10004 / NBRC 33097 / NRRL 1555)</name>
    <dbReference type="NCBI Taxonomy" id="763407"/>
    <lineage>
        <taxon>Eukaryota</taxon>
        <taxon>Fungi</taxon>
        <taxon>Fungi incertae sedis</taxon>
        <taxon>Mucoromycota</taxon>
        <taxon>Mucoromycotina</taxon>
        <taxon>Mucoromycetes</taxon>
        <taxon>Mucorales</taxon>
        <taxon>Phycomycetaceae</taxon>
        <taxon>Phycomyces</taxon>
    </lineage>
</organism>
<keyword evidence="3" id="KW-1185">Reference proteome</keyword>
<dbReference type="EMBL" id="KV440988">
    <property type="protein sequence ID" value="OAD70465.1"/>
    <property type="molecule type" value="Genomic_DNA"/>
</dbReference>
<dbReference type="InParanoid" id="A0A167LHD9"/>
<dbReference type="Gene3D" id="1.10.472.10">
    <property type="entry name" value="Cyclin-like"/>
    <property type="match status" value="1"/>
</dbReference>
<dbReference type="AlphaFoldDB" id="A0A167LHD9"/>
<feature type="compositionally biased region" description="Low complexity" evidence="1">
    <location>
        <begin position="23"/>
        <end position="44"/>
    </location>
</feature>
<protein>
    <recommendedName>
        <fullName evidence="4">Cyclin N-terminal domain-containing protein</fullName>
    </recommendedName>
</protein>
<feature type="compositionally biased region" description="Pro residues" evidence="1">
    <location>
        <begin position="193"/>
        <end position="202"/>
    </location>
</feature>
<evidence type="ECO:0008006" key="4">
    <source>
        <dbReference type="Google" id="ProtNLM"/>
    </source>
</evidence>
<evidence type="ECO:0000313" key="3">
    <source>
        <dbReference type="Proteomes" id="UP000077315"/>
    </source>
</evidence>
<feature type="compositionally biased region" description="Polar residues" evidence="1">
    <location>
        <begin position="316"/>
        <end position="326"/>
    </location>
</feature>
<dbReference type="STRING" id="763407.A0A167LHD9"/>
<name>A0A167LHD9_PHYB8</name>
<gene>
    <name evidence="2" type="ORF">PHYBLDRAFT_187922</name>
</gene>
<sequence>MKAKINLHQIKGSRIDTFRVNSPYNRPTQQRQQQQQSNNNVRPQTAYSPNYIQANLLLQAIRLNNLRRLSPGCIEHLAGYVTHAWEANTDDKTQQLTKVINNLLDSTAVEASSLDDALVKFCRNSIATPTVCPSVTLLVAIGYIERLKQKYNNIKGTSGCSQRLVMVAYMMAAKFLHANLRLIVDTNHNTNPNPNPSPPPTEPNLNPISPSRRSSEGSISSAMSSDERITLPPLTQPSPLLQPISPPTSPKSLSAYHYFPSPNTPAQQIQTHTKSSISSISISSSNSSDSNVSSPSSSPSLSYSSSRESSPIITSQQHQTSDSNNLPPLLDKNPSVKDRGYGVFRMEFEFLHFLNYNLSLSNPSSLVQWAHNMNSSSSSS</sequence>
<dbReference type="GeneID" id="29000343"/>
<dbReference type="Proteomes" id="UP000077315">
    <property type="component" value="Unassembled WGS sequence"/>
</dbReference>
<dbReference type="RefSeq" id="XP_018288505.1">
    <property type="nucleotide sequence ID" value="XM_018439437.1"/>
</dbReference>
<dbReference type="VEuPathDB" id="FungiDB:PHYBLDRAFT_187922"/>
<dbReference type="OrthoDB" id="244495at2759"/>
<feature type="region of interest" description="Disordered" evidence="1">
    <location>
        <begin position="186"/>
        <end position="335"/>
    </location>
</feature>
<feature type="compositionally biased region" description="Low complexity" evidence="1">
    <location>
        <begin position="203"/>
        <end position="243"/>
    </location>
</feature>
<feature type="region of interest" description="Disordered" evidence="1">
    <location>
        <begin position="19"/>
        <end position="45"/>
    </location>
</feature>
<proteinExistence type="predicted"/>
<feature type="compositionally biased region" description="Polar residues" evidence="1">
    <location>
        <begin position="264"/>
        <end position="274"/>
    </location>
</feature>